<evidence type="ECO:0000313" key="8">
    <source>
        <dbReference type="EMBL" id="MCQ9209815.1"/>
    </source>
</evidence>
<sequence length="411" mass="47181">MTTTKEKVILVAVQKDQDDLDFEYALKEMEQLVETAQGQVVGTLTQKRERLDGRTVIGKGKVQELAILVEELEPDLIIFYQSLTGAVARNLQEEISVRIIDRVQLILDIFAMRAKSKEGKLQVQLAQLNYLLPRLSGQYASLSRLGGGIGTRGPGETKLESDRRHIRNQIHDIEAQLKEIEDHRLRAREKRQKGYSFQFGLIGYTNAGKSTTINQLTDADTFEEDQLFATLDPLTRKMDISQPFEVTVTDTVGFIQDLPTTLIHAFKSTLEESKSVDMLIHLVDASDPHFLAHEKTVLHLLEDLGMEKIPRITVYNKMDLAPANFQPNEYPNIKISALNPQDIERLKDFMLTEMKEVMFPFHLKLESYQSHELYQLQHQAYIEKMDFNEDNNTYQVSGYSKRDFSKKLEED</sequence>
<evidence type="ECO:0000256" key="6">
    <source>
        <dbReference type="SAM" id="Coils"/>
    </source>
</evidence>
<dbReference type="PIRSF" id="PIRSF006809">
    <property type="entry name" value="GTP-binding_hflX_prd"/>
    <property type="match status" value="1"/>
</dbReference>
<accession>A0ABT1WMX0</accession>
<evidence type="ECO:0000256" key="3">
    <source>
        <dbReference type="ARBA" id="ARBA00022842"/>
    </source>
</evidence>
<reference evidence="8" key="1">
    <citation type="submission" date="2022-07" db="EMBL/GenBank/DDBJ databases">
        <authorList>
            <person name="Jung M.-Y."/>
            <person name="Lee M."/>
        </authorList>
    </citation>
    <scope>NUCLEOTIDE SEQUENCE</scope>
    <source>
        <strain evidence="8">S8</strain>
    </source>
</reference>
<comment type="function">
    <text evidence="5">GTPase that associates with the 50S ribosomal subunit and may have a role during protein synthesis or ribosome biogenesis.</text>
</comment>
<dbReference type="Gene3D" id="6.10.250.2860">
    <property type="match status" value="1"/>
</dbReference>
<organism evidence="8 9">
    <name type="scientific">Granulicatella seriolae</name>
    <dbReference type="NCBI Taxonomy" id="2967226"/>
    <lineage>
        <taxon>Bacteria</taxon>
        <taxon>Bacillati</taxon>
        <taxon>Bacillota</taxon>
        <taxon>Bacilli</taxon>
        <taxon>Lactobacillales</taxon>
        <taxon>Carnobacteriaceae</taxon>
        <taxon>Granulicatella</taxon>
    </lineage>
</organism>
<name>A0ABT1WMX0_9LACT</name>
<dbReference type="InterPro" id="IPR016496">
    <property type="entry name" value="GTPase_HflX"/>
</dbReference>
<keyword evidence="3" id="KW-0460">Magnesium</keyword>
<dbReference type="HAMAP" id="MF_00900">
    <property type="entry name" value="GTPase_HflX"/>
    <property type="match status" value="1"/>
</dbReference>
<dbReference type="Gene3D" id="3.40.50.11060">
    <property type="entry name" value="GTPase HflX, N-terminal domain"/>
    <property type="match status" value="1"/>
</dbReference>
<evidence type="ECO:0000256" key="5">
    <source>
        <dbReference type="HAMAP-Rule" id="MF_00900"/>
    </source>
</evidence>
<dbReference type="InterPro" id="IPR006073">
    <property type="entry name" value="GTP-bd"/>
</dbReference>
<dbReference type="RefSeq" id="WP_256944924.1">
    <property type="nucleotide sequence ID" value="NZ_JANHNZ010000003.1"/>
</dbReference>
<keyword evidence="1" id="KW-0479">Metal-binding</keyword>
<dbReference type="Pfam" id="PF16360">
    <property type="entry name" value="GTP-bdg_M"/>
    <property type="match status" value="1"/>
</dbReference>
<dbReference type="NCBIfam" id="TIGR03156">
    <property type="entry name" value="GTP_HflX"/>
    <property type="match status" value="1"/>
</dbReference>
<reference evidence="8" key="3">
    <citation type="journal article" date="2023" name="Microbiol. Resour. Announc.">
        <title>Draft Genome Sequence of Granulicatella sp. Strain S8, Isolated from a Marine Fish, Seriola quinqueradiata.</title>
        <authorList>
            <person name="Lee M."/>
            <person name="Farooq A."/>
            <person name="Jeong J.B."/>
            <person name="Jung M.Y."/>
        </authorList>
    </citation>
    <scope>NUCLEOTIDE SEQUENCE</scope>
    <source>
        <strain evidence="8">S8</strain>
    </source>
</reference>
<evidence type="ECO:0000313" key="9">
    <source>
        <dbReference type="Proteomes" id="UP001059480"/>
    </source>
</evidence>
<protein>
    <recommendedName>
        <fullName evidence="5">GTPase HflX</fullName>
    </recommendedName>
    <alternativeName>
        <fullName evidence="5">GTP-binding protein HflX</fullName>
    </alternativeName>
</protein>
<dbReference type="Pfam" id="PF01926">
    <property type="entry name" value="MMR_HSR1"/>
    <property type="match status" value="1"/>
</dbReference>
<keyword evidence="9" id="KW-1185">Reference proteome</keyword>
<keyword evidence="6" id="KW-0175">Coiled coil</keyword>
<keyword evidence="2 5" id="KW-0547">Nucleotide-binding</keyword>
<dbReference type="Proteomes" id="UP001059480">
    <property type="component" value="Unassembled WGS sequence"/>
</dbReference>
<dbReference type="PANTHER" id="PTHR10229:SF0">
    <property type="entry name" value="GTP-BINDING PROTEIN 6-RELATED"/>
    <property type="match status" value="1"/>
</dbReference>
<dbReference type="SUPFAM" id="SSF52540">
    <property type="entry name" value="P-loop containing nucleoside triphosphate hydrolases"/>
    <property type="match status" value="1"/>
</dbReference>
<evidence type="ECO:0000256" key="2">
    <source>
        <dbReference type="ARBA" id="ARBA00022741"/>
    </source>
</evidence>
<dbReference type="Pfam" id="PF13167">
    <property type="entry name" value="GTP-bdg_N"/>
    <property type="match status" value="1"/>
</dbReference>
<comment type="subunit">
    <text evidence="5">Monomer. Associates with the 50S ribosomal subunit.</text>
</comment>
<dbReference type="InterPro" id="IPR030394">
    <property type="entry name" value="G_HFLX_dom"/>
</dbReference>
<comment type="caution">
    <text evidence="8">The sequence shown here is derived from an EMBL/GenBank/DDBJ whole genome shotgun (WGS) entry which is preliminary data.</text>
</comment>
<proteinExistence type="inferred from homology"/>
<dbReference type="InterPro" id="IPR027417">
    <property type="entry name" value="P-loop_NTPase"/>
</dbReference>
<feature type="coiled-coil region" evidence="6">
    <location>
        <begin position="163"/>
        <end position="193"/>
    </location>
</feature>
<comment type="similarity">
    <text evidence="5">Belongs to the TRAFAC class OBG-HflX-like GTPase superfamily. HflX GTPase family.</text>
</comment>
<dbReference type="InterPro" id="IPR032305">
    <property type="entry name" value="GTP-bd_M"/>
</dbReference>
<dbReference type="CDD" id="cd01878">
    <property type="entry name" value="HflX"/>
    <property type="match status" value="1"/>
</dbReference>
<evidence type="ECO:0000256" key="4">
    <source>
        <dbReference type="ARBA" id="ARBA00023134"/>
    </source>
</evidence>
<reference evidence="8" key="2">
    <citation type="journal article" date="2023" name="Curr. Microbiol.">
        <title>Granulicatella seriolae sp. nov., a Novel Facultative Anaerobe Isolated from Yellowtail Marine Fish.</title>
        <authorList>
            <person name="Lee M."/>
            <person name="Choi Y.J."/>
            <person name="Farooq A."/>
            <person name="Jeong J.B."/>
            <person name="Jung M.Y."/>
        </authorList>
    </citation>
    <scope>NUCLEOTIDE SEQUENCE</scope>
    <source>
        <strain evidence="8">S8</strain>
    </source>
</reference>
<evidence type="ECO:0000256" key="1">
    <source>
        <dbReference type="ARBA" id="ARBA00022723"/>
    </source>
</evidence>
<dbReference type="EMBL" id="JANHNZ010000003">
    <property type="protein sequence ID" value="MCQ9209815.1"/>
    <property type="molecule type" value="Genomic_DNA"/>
</dbReference>
<dbReference type="PROSITE" id="PS51705">
    <property type="entry name" value="G_HFLX"/>
    <property type="match status" value="1"/>
</dbReference>
<keyword evidence="4 5" id="KW-0342">GTP-binding</keyword>
<dbReference type="PANTHER" id="PTHR10229">
    <property type="entry name" value="GTP-BINDING PROTEIN HFLX"/>
    <property type="match status" value="1"/>
</dbReference>
<keyword evidence="5" id="KW-0963">Cytoplasm</keyword>
<dbReference type="InterPro" id="IPR042108">
    <property type="entry name" value="GTPase_HflX_N_sf"/>
</dbReference>
<comment type="subcellular location">
    <subcellularLocation>
        <location evidence="5">Cytoplasm</location>
    </subcellularLocation>
    <text evidence="5">May associate with membranes.</text>
</comment>
<feature type="domain" description="Hflx-type G" evidence="7">
    <location>
        <begin position="197"/>
        <end position="358"/>
    </location>
</feature>
<gene>
    <name evidence="5 8" type="primary">hflX</name>
    <name evidence="8" type="ORF">NPA36_04550</name>
</gene>
<evidence type="ECO:0000259" key="7">
    <source>
        <dbReference type="PROSITE" id="PS51705"/>
    </source>
</evidence>
<dbReference type="Gene3D" id="3.40.50.300">
    <property type="entry name" value="P-loop containing nucleotide triphosphate hydrolases"/>
    <property type="match status" value="1"/>
</dbReference>
<dbReference type="InterPro" id="IPR025121">
    <property type="entry name" value="GTPase_HflX_N"/>
</dbReference>
<dbReference type="PRINTS" id="PR00326">
    <property type="entry name" value="GTP1OBG"/>
</dbReference>